<dbReference type="InterPro" id="IPR023614">
    <property type="entry name" value="Porin_dom_sf"/>
</dbReference>
<sequence>MSKKYLGLALAISAASAAQAGTVTTSGEDLVIDTDSGIKVKVSDNSASFQLGGRLQWDYDATQSDANGVDTTDFDVRRARLYAKGHFGDWAYKAQFNVAESDGKKGGDAEDLYIRYLGFGSAATVTIGKQKEPFGLEQLTSSKDISALERSAMSERYTPGRSGGIQLSGKGDNWTYGIGYFEANGDGSDDFNNTAVTARGTVAPIQTNNMVVHLGAGYSTRDADTQAGEVDKFNLELAGASGPFHAQAEYFDSEEGQVDVDGYYVQLGWIITGESRPYKAGVFKRVEPSSPKGAWEVIARFEDGDGKYSDVGLATTDGKQTTLGVNYYANKNVRLGMSYMDGEQANGASGDEVRARLQYAF</sequence>
<dbReference type="EMBL" id="AP022869">
    <property type="protein sequence ID" value="BCB70582.1"/>
    <property type="molecule type" value="Genomic_DNA"/>
</dbReference>
<evidence type="ECO:0000313" key="3">
    <source>
        <dbReference type="Proteomes" id="UP000501053"/>
    </source>
</evidence>
<dbReference type="SUPFAM" id="SSF56935">
    <property type="entry name" value="Porins"/>
    <property type="match status" value="1"/>
</dbReference>
<accession>A0A6F8X8P2</accession>
<dbReference type="RefSeq" id="WP_062375979.1">
    <property type="nucleotide sequence ID" value="NZ_AP022869.1"/>
</dbReference>
<feature type="chain" id="PRO_5026328708" evidence="1">
    <location>
        <begin position="21"/>
        <end position="361"/>
    </location>
</feature>
<dbReference type="AlphaFoldDB" id="A0A6F8X8P2"/>
<proteinExistence type="predicted"/>
<dbReference type="Gene3D" id="2.40.160.10">
    <property type="entry name" value="Porin"/>
    <property type="match status" value="1"/>
</dbReference>
<dbReference type="InterPro" id="IPR010870">
    <property type="entry name" value="Porin_O/P"/>
</dbReference>
<feature type="signal peptide" evidence="1">
    <location>
        <begin position="1"/>
        <end position="20"/>
    </location>
</feature>
<evidence type="ECO:0000313" key="2">
    <source>
        <dbReference type="EMBL" id="BCB70582.1"/>
    </source>
</evidence>
<evidence type="ECO:0000256" key="1">
    <source>
        <dbReference type="SAM" id="SignalP"/>
    </source>
</evidence>
<gene>
    <name evidence="2" type="primary">oprO</name>
    <name evidence="2" type="ORF">HMEPL2_09330</name>
</gene>
<name>A0A6F8X8P2_9GAMM</name>
<reference evidence="2 3" key="1">
    <citation type="submission" date="2020-03" db="EMBL/GenBank/DDBJ databases">
        <title>Complete Genome Sequence of Halomonas meridiana strain Eplume2, isolated from hydrothermal-plume in the north east Pacific Ocean.</title>
        <authorList>
            <person name="Kurihara Y."/>
            <person name="Kawai S."/>
            <person name="Sakai A."/>
            <person name="Galipon J."/>
            <person name="Arakawa K."/>
        </authorList>
    </citation>
    <scope>NUCLEOTIDE SEQUENCE [LARGE SCALE GENOMIC DNA]</scope>
    <source>
        <strain evidence="2 3">Eplume2</strain>
    </source>
</reference>
<dbReference type="Proteomes" id="UP000501053">
    <property type="component" value="Chromosome"/>
</dbReference>
<dbReference type="Pfam" id="PF07396">
    <property type="entry name" value="Porin_O_P"/>
    <property type="match status" value="2"/>
</dbReference>
<protein>
    <submittedName>
        <fullName evidence="2">Porin</fullName>
    </submittedName>
</protein>
<organism evidence="2 3">
    <name type="scientific">Vreelandella aquamarina</name>
    <dbReference type="NCBI Taxonomy" id="77097"/>
    <lineage>
        <taxon>Bacteria</taxon>
        <taxon>Pseudomonadati</taxon>
        <taxon>Pseudomonadota</taxon>
        <taxon>Gammaproteobacteria</taxon>
        <taxon>Oceanospirillales</taxon>
        <taxon>Halomonadaceae</taxon>
        <taxon>Vreelandella</taxon>
    </lineage>
</organism>
<keyword evidence="1" id="KW-0732">Signal</keyword>
<keyword evidence="3" id="KW-1185">Reference proteome</keyword>